<evidence type="ECO:0000256" key="1">
    <source>
        <dbReference type="ARBA" id="ARBA00004613"/>
    </source>
</evidence>
<comment type="similarity">
    <text evidence="6">Belongs to the calycin superfamily. Triabin family.</text>
</comment>
<comment type="subcellular location">
    <subcellularLocation>
        <location evidence="1">Secreted</location>
    </subcellularLocation>
</comment>
<dbReference type="GO" id="GO:0090729">
    <property type="term" value="F:toxin activity"/>
    <property type="evidence" value="ECO:0007669"/>
    <property type="project" value="UniProtKB-KW"/>
</dbReference>
<evidence type="ECO:0000256" key="6">
    <source>
        <dbReference type="ARBA" id="ARBA00034121"/>
    </source>
</evidence>
<dbReference type="InterPro" id="IPR012674">
    <property type="entry name" value="Calycin"/>
</dbReference>
<feature type="signal peptide" evidence="7">
    <location>
        <begin position="1"/>
        <end position="16"/>
    </location>
</feature>
<keyword evidence="5" id="KW-1199">Hemostasis impairing toxin</keyword>
<dbReference type="Pfam" id="PF03973">
    <property type="entry name" value="Triabin"/>
    <property type="match status" value="1"/>
</dbReference>
<evidence type="ECO:0000256" key="5">
    <source>
        <dbReference type="ARBA" id="ARBA00023240"/>
    </source>
</evidence>
<feature type="chain" id="PRO_5001516195" evidence="7">
    <location>
        <begin position="17"/>
        <end position="196"/>
    </location>
</feature>
<dbReference type="Gene3D" id="2.40.128.20">
    <property type="match status" value="1"/>
</dbReference>
<sequence>MKTIVILAFFGIFAHAKNSAGINKCDTVTPMGSFDSTRFFKETWQITHVSNGIFSFVCQELETTKDGQQLFIDYNYNKKGKERNVRCESNGPDKKNGPIHFNCQINSPGILNFFRQAKKFQADFTIMTTDYDDYALFYKCVTLESGEKTDNYVVLRRSKTNVNIPGMISSLLKVNNVSLKKCSDLINADAINSEVV</sequence>
<dbReference type="GO" id="GO:0005576">
    <property type="term" value="C:extracellular region"/>
    <property type="evidence" value="ECO:0007669"/>
    <property type="project" value="UniProtKB-SubCell"/>
</dbReference>
<keyword evidence="4 7" id="KW-0732">Signal</keyword>
<evidence type="ECO:0000256" key="3">
    <source>
        <dbReference type="ARBA" id="ARBA00022656"/>
    </source>
</evidence>
<dbReference type="SUPFAM" id="SSF50814">
    <property type="entry name" value="Lipocalins"/>
    <property type="match status" value="1"/>
</dbReference>
<dbReference type="CDD" id="cd19423">
    <property type="entry name" value="lipocalin_LTBP1-like"/>
    <property type="match status" value="1"/>
</dbReference>
<evidence type="ECO:0000256" key="4">
    <source>
        <dbReference type="ARBA" id="ARBA00022729"/>
    </source>
</evidence>
<organism evidence="8">
    <name type="scientific">Triatoma infestans</name>
    <name type="common">Assassin bug</name>
    <dbReference type="NCBI Taxonomy" id="30076"/>
    <lineage>
        <taxon>Eukaryota</taxon>
        <taxon>Metazoa</taxon>
        <taxon>Ecdysozoa</taxon>
        <taxon>Arthropoda</taxon>
        <taxon>Hexapoda</taxon>
        <taxon>Insecta</taxon>
        <taxon>Pterygota</taxon>
        <taxon>Neoptera</taxon>
        <taxon>Paraneoptera</taxon>
        <taxon>Hemiptera</taxon>
        <taxon>Heteroptera</taxon>
        <taxon>Panheteroptera</taxon>
        <taxon>Cimicomorpha</taxon>
        <taxon>Reduviidae</taxon>
        <taxon>Triatominae</taxon>
        <taxon>Triatoma</taxon>
    </lineage>
</organism>
<keyword evidence="2" id="KW-0964">Secreted</keyword>
<name>A0A023FAS3_TRIIF</name>
<keyword evidence="3" id="KW-0800">Toxin</keyword>
<evidence type="ECO:0000313" key="8">
    <source>
        <dbReference type="EMBL" id="JAC18582.1"/>
    </source>
</evidence>
<reference evidence="8" key="1">
    <citation type="journal article" date="2014" name="PLoS Negl. Trop. Dis.">
        <title>An updated insight into the Sialotranscriptome of Triatoma infestans: developmental stage and geographic variations.</title>
        <authorList>
            <person name="Schwarz A."/>
            <person name="Medrano-Mercado N."/>
            <person name="Schaub G.A."/>
            <person name="Struchiner C.J."/>
            <person name="Bargues M.D."/>
            <person name="Levy M.Z."/>
            <person name="Ribeiro J.M."/>
        </authorList>
    </citation>
    <scope>NUCLEOTIDE SEQUENCE</scope>
    <source>
        <strain evidence="8">Chile</strain>
        <tissue evidence="8">Salivary glands</tissue>
    </source>
</reference>
<evidence type="ECO:0000256" key="7">
    <source>
        <dbReference type="SAM" id="SignalP"/>
    </source>
</evidence>
<accession>A0A023FAS3</accession>
<protein>
    <submittedName>
        <fullName evidence="8">Putative triatin-like salivary lipocalin</fullName>
    </submittedName>
</protein>
<dbReference type="GO" id="GO:0030682">
    <property type="term" value="P:symbiont-mediated perturbation of host defenses"/>
    <property type="evidence" value="ECO:0007669"/>
    <property type="project" value="InterPro"/>
</dbReference>
<proteinExistence type="evidence at transcript level"/>
<evidence type="ECO:0000256" key="2">
    <source>
        <dbReference type="ARBA" id="ARBA00022525"/>
    </source>
</evidence>
<dbReference type="InterPro" id="IPR005657">
    <property type="entry name" value="Triabi/Procalin"/>
</dbReference>
<dbReference type="EMBL" id="GBBI01000130">
    <property type="protein sequence ID" value="JAC18582.1"/>
    <property type="molecule type" value="mRNA"/>
</dbReference>
<dbReference type="AlphaFoldDB" id="A0A023FAS3"/>